<proteinExistence type="predicted"/>
<protein>
    <submittedName>
        <fullName evidence="2">Uncharacterized protein</fullName>
    </submittedName>
</protein>
<evidence type="ECO:0000313" key="2">
    <source>
        <dbReference type="EMBL" id="ASA21680.1"/>
    </source>
</evidence>
<reference evidence="2 3" key="1">
    <citation type="submission" date="2017-06" db="EMBL/GenBank/DDBJ databases">
        <title>Complete genome sequence of Paenibacillus donghaensis KCTC 13049T isolated from East Sea sediment, South Korea.</title>
        <authorList>
            <person name="Jung B.K."/>
            <person name="Hong S.-J."/>
            <person name="Shin J.-H."/>
        </authorList>
    </citation>
    <scope>NUCLEOTIDE SEQUENCE [LARGE SCALE GENOMIC DNA]</scope>
    <source>
        <strain evidence="2 3">KCTC 13049</strain>
    </source>
</reference>
<dbReference type="AlphaFoldDB" id="A0A2Z2KEV4"/>
<organism evidence="2 3">
    <name type="scientific">Paenibacillus donghaensis</name>
    <dbReference type="NCBI Taxonomy" id="414771"/>
    <lineage>
        <taxon>Bacteria</taxon>
        <taxon>Bacillati</taxon>
        <taxon>Bacillota</taxon>
        <taxon>Bacilli</taxon>
        <taxon>Bacillales</taxon>
        <taxon>Paenibacillaceae</taxon>
        <taxon>Paenibacillus</taxon>
    </lineage>
</organism>
<accession>A0A2Z2KEV4</accession>
<keyword evidence="3" id="KW-1185">Reference proteome</keyword>
<feature type="region of interest" description="Disordered" evidence="1">
    <location>
        <begin position="79"/>
        <end position="102"/>
    </location>
</feature>
<dbReference type="EMBL" id="CP021780">
    <property type="protein sequence ID" value="ASA21680.1"/>
    <property type="molecule type" value="Genomic_DNA"/>
</dbReference>
<name>A0A2Z2KEV4_9BACL</name>
<sequence>MKMNNEEIEYLNTAMKEVSDKRLYERVLAVRLRLEGHTLEEIGNILGRARQTISLYWHAYQEQGLSGLSDGSLSWTTDKTHGGAASSVSRDAGAASTGRCRF</sequence>
<evidence type="ECO:0000313" key="3">
    <source>
        <dbReference type="Proteomes" id="UP000249890"/>
    </source>
</evidence>
<dbReference type="KEGG" id="pdh:B9T62_13415"/>
<dbReference type="Pfam" id="PF13384">
    <property type="entry name" value="HTH_23"/>
    <property type="match status" value="1"/>
</dbReference>
<gene>
    <name evidence="2" type="ORF">B9T62_13415</name>
</gene>
<evidence type="ECO:0000256" key="1">
    <source>
        <dbReference type="SAM" id="MobiDB-lite"/>
    </source>
</evidence>
<dbReference type="Proteomes" id="UP000249890">
    <property type="component" value="Chromosome"/>
</dbReference>